<dbReference type="AlphaFoldDB" id="A0A7S3URP6"/>
<comment type="function">
    <text evidence="16">Catalyzes the exchange of ADP and ATP across the membrane.</text>
</comment>
<gene>
    <name evidence="17" type="ORF">HAKA00212_LOCUS1549</name>
</gene>
<evidence type="ECO:0000256" key="2">
    <source>
        <dbReference type="ARBA" id="ARBA00006375"/>
    </source>
</evidence>
<protein>
    <recommendedName>
        <fullName evidence="16">ADP/ATP translocase</fullName>
    </recommendedName>
    <alternativeName>
        <fullName evidence="16">ADP,ATP carrier protein</fullName>
    </alternativeName>
</protein>
<dbReference type="PRINTS" id="PR00926">
    <property type="entry name" value="MITOCARRIER"/>
</dbReference>
<name>A0A7S3URP6_HETAK</name>
<feature type="repeat" description="Solcar" evidence="14">
    <location>
        <begin position="223"/>
        <end position="312"/>
    </location>
</feature>
<keyword evidence="10" id="KW-0496">Mitochondrion</keyword>
<feature type="repeat" description="Solcar" evidence="14">
    <location>
        <begin position="18"/>
        <end position="112"/>
    </location>
</feature>
<feature type="repeat" description="Solcar" evidence="14">
    <location>
        <begin position="125"/>
        <end position="213"/>
    </location>
</feature>
<sequence>MSAEAKTPAKKVSKAWYEQLAQDLILGGSAGAIAKTAMAPIERVKLLLQTMDSNPDIISGKVKRYDGVVDCLKRVSAEQGVKALWRGNLVNCLRYAPQQGSALAFNDLINNKVFPKYDSKTDFWKSFGAKLCAGGCAGAVANTICYPFDFARTRLASDVGAGKAQFSGIGDCITSTVKAQGITGLYTGWSVTVAGAFVYRAGQLGCFAQIQDLNPYKKDKGALGALSSFVAVTTARTVIMPFNYPFDTIRRRMMLQSEKPKAERLYKGSVHCFTSILKKEGLKGMYKGLLPELFRGVGGSLVIVAYDRIKVIFNL</sequence>
<comment type="subunit">
    <text evidence="3 16">Monomer.</text>
</comment>
<dbReference type="GO" id="GO:0005471">
    <property type="term" value="F:ATP:ADP antiporter activity"/>
    <property type="evidence" value="ECO:0007669"/>
    <property type="project" value="UniProtKB-UniRule"/>
</dbReference>
<dbReference type="InterPro" id="IPR018108">
    <property type="entry name" value="MCP_transmembrane"/>
</dbReference>
<accession>A0A7S3URP6</accession>
<comment type="similarity">
    <text evidence="2 15">Belongs to the mitochondrial carrier (TC 2.A.29) family.</text>
</comment>
<evidence type="ECO:0000256" key="10">
    <source>
        <dbReference type="ARBA" id="ARBA00023128"/>
    </source>
</evidence>
<evidence type="ECO:0000256" key="4">
    <source>
        <dbReference type="ARBA" id="ARBA00022448"/>
    </source>
</evidence>
<evidence type="ECO:0000256" key="8">
    <source>
        <dbReference type="ARBA" id="ARBA00022792"/>
    </source>
</evidence>
<dbReference type="PANTHER" id="PTHR45635">
    <property type="entry name" value="ADP,ATP CARRIER PROTEIN 1-RELATED-RELATED"/>
    <property type="match status" value="1"/>
</dbReference>
<evidence type="ECO:0000256" key="5">
    <source>
        <dbReference type="ARBA" id="ARBA00022449"/>
    </source>
</evidence>
<evidence type="ECO:0000256" key="1">
    <source>
        <dbReference type="ARBA" id="ARBA00004448"/>
    </source>
</evidence>
<keyword evidence="5" id="KW-0050">Antiport</keyword>
<evidence type="ECO:0000256" key="11">
    <source>
        <dbReference type="ARBA" id="ARBA00023136"/>
    </source>
</evidence>
<dbReference type="PANTHER" id="PTHR45635:SF14">
    <property type="entry name" value="ADP_ATP TRANSLOCASE"/>
    <property type="match status" value="1"/>
</dbReference>
<dbReference type="GO" id="GO:1990544">
    <property type="term" value="P:mitochondrial ATP transmembrane transport"/>
    <property type="evidence" value="ECO:0007669"/>
    <property type="project" value="InterPro"/>
</dbReference>
<keyword evidence="11 14" id="KW-0472">Membrane</keyword>
<dbReference type="InterPro" id="IPR023395">
    <property type="entry name" value="MCP_dom_sf"/>
</dbReference>
<reference evidence="17" key="1">
    <citation type="submission" date="2021-01" db="EMBL/GenBank/DDBJ databases">
        <authorList>
            <person name="Corre E."/>
            <person name="Pelletier E."/>
            <person name="Niang G."/>
            <person name="Scheremetjew M."/>
            <person name="Finn R."/>
            <person name="Kale V."/>
            <person name="Holt S."/>
            <person name="Cochrane G."/>
            <person name="Meng A."/>
            <person name="Brown T."/>
            <person name="Cohen L."/>
        </authorList>
    </citation>
    <scope>NUCLEOTIDE SEQUENCE</scope>
    <source>
        <strain evidence="17">CCMP3107</strain>
    </source>
</reference>
<dbReference type="InterPro" id="IPR002067">
    <property type="entry name" value="MCP"/>
</dbReference>
<dbReference type="PRINTS" id="PR00927">
    <property type="entry name" value="ADPTRNSLCASE"/>
</dbReference>
<keyword evidence="6 14" id="KW-0812">Transmembrane</keyword>
<proteinExistence type="inferred from homology"/>
<dbReference type="EMBL" id="HBIU01004219">
    <property type="protein sequence ID" value="CAE0622886.1"/>
    <property type="molecule type" value="Transcribed_RNA"/>
</dbReference>
<evidence type="ECO:0000256" key="9">
    <source>
        <dbReference type="ARBA" id="ARBA00022989"/>
    </source>
</evidence>
<evidence type="ECO:0000256" key="7">
    <source>
        <dbReference type="ARBA" id="ARBA00022737"/>
    </source>
</evidence>
<comment type="function">
    <text evidence="13">ADP:ATP antiporter that mediates import of ADP into the mitochondrial matrix for ATP synthesis, and export of ATP out to fuel the cell. Cycles between the cytoplasmic-open state (c-state) and the matrix-open state (m-state): operates by the alternating access mechanism with a single substrate-binding site intermittently exposed to either the cytosolic (c-state) or matrix (m-state) side of the inner mitochondrial membrane.</text>
</comment>
<evidence type="ECO:0000256" key="6">
    <source>
        <dbReference type="ARBA" id="ARBA00022692"/>
    </source>
</evidence>
<keyword evidence="4 15" id="KW-0813">Transport</keyword>
<keyword evidence="9" id="KW-1133">Transmembrane helix</keyword>
<organism evidence="17">
    <name type="scientific">Heterosigma akashiwo</name>
    <name type="common">Chromophytic alga</name>
    <name type="synonym">Heterosigma carterae</name>
    <dbReference type="NCBI Taxonomy" id="2829"/>
    <lineage>
        <taxon>Eukaryota</taxon>
        <taxon>Sar</taxon>
        <taxon>Stramenopiles</taxon>
        <taxon>Ochrophyta</taxon>
        <taxon>Raphidophyceae</taxon>
        <taxon>Chattonellales</taxon>
        <taxon>Chattonellaceae</taxon>
        <taxon>Heterosigma</taxon>
    </lineage>
</organism>
<evidence type="ECO:0000256" key="16">
    <source>
        <dbReference type="RuleBase" id="RU368008"/>
    </source>
</evidence>
<comment type="catalytic activity">
    <reaction evidence="12">
        <text>ADP(in) + ATP(out) = ADP(out) + ATP(in)</text>
        <dbReference type="Rhea" id="RHEA:34999"/>
        <dbReference type="ChEBI" id="CHEBI:30616"/>
        <dbReference type="ChEBI" id="CHEBI:456216"/>
    </reaction>
    <physiologicalReaction direction="left-to-right" evidence="12">
        <dbReference type="Rhea" id="RHEA:35000"/>
    </physiologicalReaction>
</comment>
<evidence type="ECO:0000256" key="14">
    <source>
        <dbReference type="PROSITE-ProRule" id="PRU00282"/>
    </source>
</evidence>
<evidence type="ECO:0000256" key="12">
    <source>
        <dbReference type="ARBA" id="ARBA00024143"/>
    </source>
</evidence>
<evidence type="ECO:0000256" key="15">
    <source>
        <dbReference type="RuleBase" id="RU000488"/>
    </source>
</evidence>
<evidence type="ECO:0000256" key="13">
    <source>
        <dbReference type="ARBA" id="ARBA00045250"/>
    </source>
</evidence>
<dbReference type="PROSITE" id="PS50920">
    <property type="entry name" value="SOLCAR"/>
    <property type="match status" value="3"/>
</dbReference>
<comment type="subcellular location">
    <subcellularLocation>
        <location evidence="16">Membrane</location>
        <topology evidence="16">Multi-pass membrane protein</topology>
    </subcellularLocation>
    <subcellularLocation>
        <location evidence="1">Mitochondrion inner membrane</location>
        <topology evidence="1">Multi-pass membrane protein</topology>
    </subcellularLocation>
</comment>
<dbReference type="GO" id="GO:0140021">
    <property type="term" value="P:mitochondrial ADP transmembrane transport"/>
    <property type="evidence" value="ECO:0007669"/>
    <property type="project" value="InterPro"/>
</dbReference>
<evidence type="ECO:0000256" key="3">
    <source>
        <dbReference type="ARBA" id="ARBA00011245"/>
    </source>
</evidence>
<keyword evidence="8" id="KW-0999">Mitochondrion inner membrane</keyword>
<evidence type="ECO:0000313" key="17">
    <source>
        <dbReference type="EMBL" id="CAE0622886.1"/>
    </source>
</evidence>
<dbReference type="InterPro" id="IPR002113">
    <property type="entry name" value="ADT_euk_type"/>
</dbReference>
<dbReference type="SUPFAM" id="SSF103506">
    <property type="entry name" value="Mitochondrial carrier"/>
    <property type="match status" value="1"/>
</dbReference>
<dbReference type="GO" id="GO:0005743">
    <property type="term" value="C:mitochondrial inner membrane"/>
    <property type="evidence" value="ECO:0007669"/>
    <property type="project" value="UniProtKB-SubCell"/>
</dbReference>
<keyword evidence="7" id="KW-0677">Repeat</keyword>
<dbReference type="Gene3D" id="1.50.40.10">
    <property type="entry name" value="Mitochondrial carrier domain"/>
    <property type="match status" value="1"/>
</dbReference>
<dbReference type="Pfam" id="PF00153">
    <property type="entry name" value="Mito_carr"/>
    <property type="match status" value="3"/>
</dbReference>